<keyword evidence="2" id="KW-1185">Reference proteome</keyword>
<evidence type="ECO:0008006" key="3">
    <source>
        <dbReference type="Google" id="ProtNLM"/>
    </source>
</evidence>
<accession>A0AAD4RDX6</accession>
<proteinExistence type="predicted"/>
<organism evidence="1 2">
    <name type="scientific">Ditylenchus destructor</name>
    <dbReference type="NCBI Taxonomy" id="166010"/>
    <lineage>
        <taxon>Eukaryota</taxon>
        <taxon>Metazoa</taxon>
        <taxon>Ecdysozoa</taxon>
        <taxon>Nematoda</taxon>
        <taxon>Chromadorea</taxon>
        <taxon>Rhabditida</taxon>
        <taxon>Tylenchina</taxon>
        <taxon>Tylenchomorpha</taxon>
        <taxon>Sphaerularioidea</taxon>
        <taxon>Anguinidae</taxon>
        <taxon>Anguininae</taxon>
        <taxon>Ditylenchus</taxon>
    </lineage>
</organism>
<protein>
    <recommendedName>
        <fullName evidence="3">Mitochondrial nucleoid factor 1</fullName>
    </recommendedName>
</protein>
<dbReference type="EMBL" id="JAKKPZ010000001">
    <property type="protein sequence ID" value="KAI1729502.1"/>
    <property type="molecule type" value="Genomic_DNA"/>
</dbReference>
<gene>
    <name evidence="1" type="ORF">DdX_01744</name>
</gene>
<reference evidence="1" key="1">
    <citation type="submission" date="2022-01" db="EMBL/GenBank/DDBJ databases">
        <title>Genome Sequence Resource for Two Populations of Ditylenchus destructor, the Migratory Endoparasitic Phytonematode.</title>
        <authorList>
            <person name="Zhang H."/>
            <person name="Lin R."/>
            <person name="Xie B."/>
        </authorList>
    </citation>
    <scope>NUCLEOTIDE SEQUENCE</scope>
    <source>
        <strain evidence="1">BazhouSP</strain>
    </source>
</reference>
<comment type="caution">
    <text evidence="1">The sequence shown here is derived from an EMBL/GenBank/DDBJ whole genome shotgun (WGS) entry which is preliminary data.</text>
</comment>
<name>A0AAD4RDX6_9BILA</name>
<dbReference type="AlphaFoldDB" id="A0AAD4RDX6"/>
<dbReference type="Pfam" id="PF20180">
    <property type="entry name" value="UQCC2_CBP6"/>
    <property type="match status" value="1"/>
</dbReference>
<sequence>MAHLYKQYCRLLSKWPLDTKKSNDRNLKIFLEKAVEKSFTVDPVDNEKKLVSSEDSRLCSRKLQALKSLLDDEFNRAYPHKYKTGQFGLTSEQMRELNSEEGFKQIGLGPKKSFFARLFGK</sequence>
<evidence type="ECO:0000313" key="1">
    <source>
        <dbReference type="EMBL" id="KAI1729502.1"/>
    </source>
</evidence>
<evidence type="ECO:0000313" key="2">
    <source>
        <dbReference type="Proteomes" id="UP001201812"/>
    </source>
</evidence>
<dbReference type="Proteomes" id="UP001201812">
    <property type="component" value="Unassembled WGS sequence"/>
</dbReference>